<dbReference type="InterPro" id="IPR037069">
    <property type="entry name" value="AcylCoA_DH/ox_N_sf"/>
</dbReference>
<evidence type="ECO:0000259" key="10">
    <source>
        <dbReference type="Pfam" id="PF02771"/>
    </source>
</evidence>
<dbReference type="InterPro" id="IPR046373">
    <property type="entry name" value="Acyl-CoA_Oxase/DH_mid-dom_sf"/>
</dbReference>
<dbReference type="GO" id="GO:0003995">
    <property type="term" value="F:acyl-CoA dehydrogenase activity"/>
    <property type="evidence" value="ECO:0007669"/>
    <property type="project" value="TreeGrafter"/>
</dbReference>
<dbReference type="InterPro" id="IPR006091">
    <property type="entry name" value="Acyl-CoA_Oxase/DH_mid-dom"/>
</dbReference>
<dbReference type="AlphaFoldDB" id="A0A2T9Z2C0"/>
<reference evidence="11 12" key="1">
    <citation type="journal article" date="2018" name="MBio">
        <title>Comparative Genomics Reveals the Core Gene Toolbox for the Fungus-Insect Symbiosis.</title>
        <authorList>
            <person name="Wang Y."/>
            <person name="Stata M."/>
            <person name="Wang W."/>
            <person name="Stajich J.E."/>
            <person name="White M.M."/>
            <person name="Moncalvo J.M."/>
        </authorList>
    </citation>
    <scope>NUCLEOTIDE SEQUENCE [LARGE SCALE GENOMIC DNA]</scope>
    <source>
        <strain evidence="11 12">AUS-77-4</strain>
    </source>
</reference>
<evidence type="ECO:0000259" key="9">
    <source>
        <dbReference type="Pfam" id="PF02770"/>
    </source>
</evidence>
<dbReference type="EMBL" id="MBFT01000069">
    <property type="protein sequence ID" value="PVU98732.1"/>
    <property type="molecule type" value="Genomic_DNA"/>
</dbReference>
<dbReference type="InterPro" id="IPR009075">
    <property type="entry name" value="AcylCo_DH/oxidase_C"/>
</dbReference>
<accession>A0A2T9Z2C0</accession>
<dbReference type="SUPFAM" id="SSF47203">
    <property type="entry name" value="Acyl-CoA dehydrogenase C-terminal domain-like"/>
    <property type="match status" value="1"/>
</dbReference>
<organism evidence="11 12">
    <name type="scientific">Furculomyces boomerangus</name>
    <dbReference type="NCBI Taxonomy" id="61424"/>
    <lineage>
        <taxon>Eukaryota</taxon>
        <taxon>Fungi</taxon>
        <taxon>Fungi incertae sedis</taxon>
        <taxon>Zoopagomycota</taxon>
        <taxon>Kickxellomycotina</taxon>
        <taxon>Harpellomycetes</taxon>
        <taxon>Harpellales</taxon>
        <taxon>Harpellaceae</taxon>
        <taxon>Furculomyces</taxon>
    </lineage>
</organism>
<dbReference type="Pfam" id="PF00441">
    <property type="entry name" value="Acyl-CoA_dh_1"/>
    <property type="match status" value="1"/>
</dbReference>
<dbReference type="PANTHER" id="PTHR48083">
    <property type="entry name" value="MEDIUM-CHAIN SPECIFIC ACYL-COA DEHYDROGENASE, MITOCHONDRIAL-RELATED"/>
    <property type="match status" value="1"/>
</dbReference>
<evidence type="ECO:0000256" key="6">
    <source>
        <dbReference type="ARBA" id="ARBA00023002"/>
    </source>
</evidence>
<dbReference type="InterPro" id="IPR036250">
    <property type="entry name" value="AcylCo_DH-like_C"/>
</dbReference>
<dbReference type="Gene3D" id="1.20.140.10">
    <property type="entry name" value="Butyryl-CoA Dehydrogenase, subunit A, domain 3"/>
    <property type="match status" value="1"/>
</dbReference>
<evidence type="ECO:0000256" key="5">
    <source>
        <dbReference type="ARBA" id="ARBA00022827"/>
    </source>
</evidence>
<name>A0A2T9Z2C0_9FUNG</name>
<dbReference type="GO" id="GO:0005737">
    <property type="term" value="C:cytoplasm"/>
    <property type="evidence" value="ECO:0007669"/>
    <property type="project" value="TreeGrafter"/>
</dbReference>
<dbReference type="Gene3D" id="2.40.110.10">
    <property type="entry name" value="Butyryl-CoA Dehydrogenase, subunit A, domain 2"/>
    <property type="match status" value="1"/>
</dbReference>
<dbReference type="PANTHER" id="PTHR48083:SF13">
    <property type="entry name" value="ACYL-COA DEHYDROGENASE FAMILY MEMBER 11"/>
    <property type="match status" value="1"/>
</dbReference>
<dbReference type="Pfam" id="PF02770">
    <property type="entry name" value="Acyl-CoA_dh_M"/>
    <property type="match status" value="1"/>
</dbReference>
<keyword evidence="6 7" id="KW-0560">Oxidoreductase</keyword>
<evidence type="ECO:0000256" key="7">
    <source>
        <dbReference type="RuleBase" id="RU362125"/>
    </source>
</evidence>
<comment type="caution">
    <text evidence="11">The sequence shown here is derived from an EMBL/GenBank/DDBJ whole genome shotgun (WGS) entry which is preliminary data.</text>
</comment>
<feature type="domain" description="Acyl-CoA oxidase/dehydrogenase middle" evidence="9">
    <location>
        <begin position="137"/>
        <end position="251"/>
    </location>
</feature>
<dbReference type="SUPFAM" id="SSF56645">
    <property type="entry name" value="Acyl-CoA dehydrogenase NM domain-like"/>
    <property type="match status" value="1"/>
</dbReference>
<evidence type="ECO:0000256" key="1">
    <source>
        <dbReference type="ARBA" id="ARBA00001974"/>
    </source>
</evidence>
<keyword evidence="4 7" id="KW-0285">Flavoprotein</keyword>
<sequence length="427" mass="47602">MFPELSEKAQNLIKVLTKFVDEECIPSEQRFEEELGTTEQQRFGSEPPVVEELRVKARKLGLWNLFLPSNYKESFGLTNYEYAHMCEIMGKSPMLAPSATNCNAPDTGNMEVLARYGNEDQKKKWLVPLMDGKIRSAFAMTEPAVPSSDATNISTSLTEVEGGYLVNGRKWFIGNGSHPNLKVFITMVKSGNTHKEYKELVKKSTLGERHLQHSVVLIPKDTKGVRIVRPMKVFGFDDAPHGESEIIFNDVFIPKENVVLGLGRGFEIVQGRLGPGRLHHAMRILGMAERSLELMIERGLNRIINGTPLIEKGVIMDWISKSRIDIDSSRLLVLNAACAVDTKGTIMSKKEIALAKISVPNAALRVIDRAIQAHGAMGVCQDTPLAYFYANIRTLRIADGPDEVHSFQIAKNEVKQARARISNKSKI</sequence>
<dbReference type="OrthoDB" id="434771at2759"/>
<feature type="domain" description="Acyl-CoA dehydrogenase/oxidase C-terminal" evidence="8">
    <location>
        <begin position="263"/>
        <end position="412"/>
    </location>
</feature>
<proteinExistence type="inferred from homology"/>
<dbReference type="Proteomes" id="UP000245699">
    <property type="component" value="Unassembled WGS sequence"/>
</dbReference>
<dbReference type="GO" id="GO:0033539">
    <property type="term" value="P:fatty acid beta-oxidation using acyl-CoA dehydrogenase"/>
    <property type="evidence" value="ECO:0007669"/>
    <property type="project" value="TreeGrafter"/>
</dbReference>
<evidence type="ECO:0000313" key="12">
    <source>
        <dbReference type="Proteomes" id="UP000245699"/>
    </source>
</evidence>
<keyword evidence="5 7" id="KW-0274">FAD</keyword>
<comment type="subunit">
    <text evidence="3">Homodimer.</text>
</comment>
<evidence type="ECO:0000313" key="11">
    <source>
        <dbReference type="EMBL" id="PVU98732.1"/>
    </source>
</evidence>
<evidence type="ECO:0000256" key="2">
    <source>
        <dbReference type="ARBA" id="ARBA00009347"/>
    </source>
</evidence>
<feature type="domain" description="Acyl-CoA dehydrogenase/oxidase N-terminal" evidence="10">
    <location>
        <begin position="7"/>
        <end position="133"/>
    </location>
</feature>
<keyword evidence="12" id="KW-1185">Reference proteome</keyword>
<evidence type="ECO:0000256" key="4">
    <source>
        <dbReference type="ARBA" id="ARBA00022630"/>
    </source>
</evidence>
<comment type="cofactor">
    <cofactor evidence="1 7">
        <name>FAD</name>
        <dbReference type="ChEBI" id="CHEBI:57692"/>
    </cofactor>
</comment>
<gene>
    <name evidence="11" type="ORF">BB559_001332</name>
</gene>
<dbReference type="InterPro" id="IPR013786">
    <property type="entry name" value="AcylCoA_DH/ox_N"/>
</dbReference>
<evidence type="ECO:0000256" key="3">
    <source>
        <dbReference type="ARBA" id="ARBA00011738"/>
    </source>
</evidence>
<protein>
    <recommendedName>
        <fullName evidence="13">Acyl-CoA dehydrogenase</fullName>
    </recommendedName>
</protein>
<dbReference type="GO" id="GO:0050660">
    <property type="term" value="F:flavin adenine dinucleotide binding"/>
    <property type="evidence" value="ECO:0007669"/>
    <property type="project" value="InterPro"/>
</dbReference>
<comment type="similarity">
    <text evidence="2 7">Belongs to the acyl-CoA dehydrogenase family.</text>
</comment>
<evidence type="ECO:0008006" key="13">
    <source>
        <dbReference type="Google" id="ProtNLM"/>
    </source>
</evidence>
<dbReference type="STRING" id="61424.A0A2T9Z2C0"/>
<dbReference type="Pfam" id="PF02771">
    <property type="entry name" value="Acyl-CoA_dh_N"/>
    <property type="match status" value="1"/>
</dbReference>
<evidence type="ECO:0000259" key="8">
    <source>
        <dbReference type="Pfam" id="PF00441"/>
    </source>
</evidence>
<dbReference type="InterPro" id="IPR009100">
    <property type="entry name" value="AcylCoA_DH/oxidase_NM_dom_sf"/>
</dbReference>
<dbReference type="Gene3D" id="1.10.540.10">
    <property type="entry name" value="Acyl-CoA dehydrogenase/oxidase, N-terminal domain"/>
    <property type="match status" value="1"/>
</dbReference>
<dbReference type="InterPro" id="IPR050741">
    <property type="entry name" value="Acyl-CoA_dehydrogenase"/>
</dbReference>